<reference evidence="1" key="1">
    <citation type="journal article" date="2020" name="mSystems">
        <title>Genome- and Community-Level Interaction Insights into Carbon Utilization and Element Cycling Functions of Hydrothermarchaeota in Hydrothermal Sediment.</title>
        <authorList>
            <person name="Zhou Z."/>
            <person name="Liu Y."/>
            <person name="Xu W."/>
            <person name="Pan J."/>
            <person name="Luo Z.H."/>
            <person name="Li M."/>
        </authorList>
    </citation>
    <scope>NUCLEOTIDE SEQUENCE [LARGE SCALE GENOMIC DNA]</scope>
    <source>
        <strain evidence="1">SpSt-81</strain>
    </source>
</reference>
<proteinExistence type="predicted"/>
<accession>A0A7C3RL55</accession>
<dbReference type="EMBL" id="DTIN01000039">
    <property type="protein sequence ID" value="HFX14220.1"/>
    <property type="molecule type" value="Genomic_DNA"/>
</dbReference>
<dbReference type="AlphaFoldDB" id="A0A7C3RL55"/>
<evidence type="ECO:0000313" key="1">
    <source>
        <dbReference type="EMBL" id="HFX14220.1"/>
    </source>
</evidence>
<comment type="caution">
    <text evidence="1">The sequence shown here is derived from an EMBL/GenBank/DDBJ whole genome shotgun (WGS) entry which is preliminary data.</text>
</comment>
<sequence>MRKPEEIKQLIQELSNYKHSKLLDNFGPEYIRRETAQKMIVLLRWVLEDPSVQINLKKD</sequence>
<name>A0A7C3RL55_DICTH</name>
<gene>
    <name evidence="1" type="ORF">ENW00_08790</name>
</gene>
<organism evidence="1">
    <name type="scientific">Dictyoglomus thermophilum</name>
    <dbReference type="NCBI Taxonomy" id="14"/>
    <lineage>
        <taxon>Bacteria</taxon>
        <taxon>Pseudomonadati</taxon>
        <taxon>Dictyoglomota</taxon>
        <taxon>Dictyoglomia</taxon>
        <taxon>Dictyoglomales</taxon>
        <taxon>Dictyoglomaceae</taxon>
        <taxon>Dictyoglomus</taxon>
    </lineage>
</organism>
<protein>
    <submittedName>
        <fullName evidence="1">Uncharacterized protein</fullName>
    </submittedName>
</protein>